<reference evidence="7" key="1">
    <citation type="submission" date="2017-08" db="EMBL/GenBank/DDBJ databases">
        <authorList>
            <person name="Imhoff J.F."/>
            <person name="Rahn T."/>
            <person name="Kuenzel S."/>
            <person name="Neulinger S.C."/>
        </authorList>
    </citation>
    <scope>NUCLEOTIDE SEQUENCE</scope>
    <source>
        <strain evidence="7">DSM 11080</strain>
    </source>
</reference>
<evidence type="ECO:0000256" key="3">
    <source>
        <dbReference type="ARBA" id="ARBA00022827"/>
    </source>
</evidence>
<dbReference type="InterPro" id="IPR012831">
    <property type="entry name" value="CobZ"/>
</dbReference>
<dbReference type="NCBIfam" id="TIGR02485">
    <property type="entry name" value="CobZ_N-term"/>
    <property type="match status" value="1"/>
</dbReference>
<keyword evidence="2" id="KW-0285">Flavoprotein</keyword>
<comment type="cofactor">
    <cofactor evidence="1">
        <name>FAD</name>
        <dbReference type="ChEBI" id="CHEBI:57692"/>
    </cofactor>
</comment>
<dbReference type="Gene3D" id="3.50.50.60">
    <property type="entry name" value="FAD/NAD(P)-binding domain"/>
    <property type="match status" value="1"/>
</dbReference>
<accession>A0AAJ0XCB1</accession>
<feature type="transmembrane region" description="Helical" evidence="5">
    <location>
        <begin position="454"/>
        <end position="482"/>
    </location>
</feature>
<evidence type="ECO:0000256" key="1">
    <source>
        <dbReference type="ARBA" id="ARBA00001974"/>
    </source>
</evidence>
<keyword evidence="5" id="KW-1133">Transmembrane helix</keyword>
<keyword evidence="5" id="KW-0812">Transmembrane</keyword>
<dbReference type="SUPFAM" id="SSF51905">
    <property type="entry name" value="FAD/NAD(P)-binding domain"/>
    <property type="match status" value="1"/>
</dbReference>
<comment type="caution">
    <text evidence="7">The sequence shown here is derived from an EMBL/GenBank/DDBJ whole genome shotgun (WGS) entry which is preliminary data.</text>
</comment>
<keyword evidence="4" id="KW-0560">Oxidoreductase</keyword>
<dbReference type="InterPro" id="IPR036188">
    <property type="entry name" value="FAD/NAD-bd_sf"/>
</dbReference>
<evidence type="ECO:0000256" key="2">
    <source>
        <dbReference type="ARBA" id="ARBA00022630"/>
    </source>
</evidence>
<evidence type="ECO:0000256" key="5">
    <source>
        <dbReference type="SAM" id="Phobius"/>
    </source>
</evidence>
<dbReference type="EMBL" id="NRSJ01000061">
    <property type="protein sequence ID" value="MBK1707045.1"/>
    <property type="molecule type" value="Genomic_DNA"/>
</dbReference>
<sequence length="498" mass="51376">MTWIPVTCSSRLDRTAGNSLLKPTDYQSSAGEVLVIGGGAAALSAAIAARRTGAKVRLLEQAEPGLRGGNTRHSRNARFMHEAPSPLAAGPYPAAELAADLHRATAASTAPALAAPLAAQLIQASEALPDWLQSVGVALQPAGDGRLPVSRKTLFFLGGGKALLNALYQCAEAEGVRIQYRQEVLGVQLDGTRVGTVAVRSAEGTTSLRPGAVIACCGAAQANRRWLRAQLGAAADGLINRGTPNAQGAVMLSLLEQGTLAVGDPRRLYLVAVDARSPADDGGIVTRVRGMPAGIVVDADARRVHDEGAETGSTRYSAWGQRLAEQPGQIGWLLLDAEGEQMAPAGIYPPVRAASPEALAAQLGLDPNRLAATIAGYNAATRSPAAGGETAGAETAGWHTVGLSPPKSAHARPLCTPPFAAYPMRPGITFSQYGLAVDPQLRVLLQDQRPIENLFAAGMIMAANLIGTGYLSGLALTIGLVFGRLAGERAAQTVNSGA</sequence>
<dbReference type="AlphaFoldDB" id="A0AAJ0XCB1"/>
<dbReference type="Gene3D" id="3.90.700.10">
    <property type="entry name" value="Succinate dehydrogenase/fumarate reductase flavoprotein, catalytic domain"/>
    <property type="match status" value="1"/>
</dbReference>
<dbReference type="Pfam" id="PF00890">
    <property type="entry name" value="FAD_binding_2"/>
    <property type="match status" value="1"/>
</dbReference>
<protein>
    <submittedName>
        <fullName evidence="7">Tricarballylate dehydrogenase</fullName>
    </submittedName>
</protein>
<dbReference type="GO" id="GO:0016491">
    <property type="term" value="F:oxidoreductase activity"/>
    <property type="evidence" value="ECO:0007669"/>
    <property type="project" value="UniProtKB-KW"/>
</dbReference>
<reference evidence="7" key="2">
    <citation type="journal article" date="2020" name="Microorganisms">
        <title>Osmotic Adaptation and Compatible Solute Biosynthesis of Phototrophic Bacteria as Revealed from Genome Analyses.</title>
        <authorList>
            <person name="Imhoff J.F."/>
            <person name="Rahn T."/>
            <person name="Kunzel S."/>
            <person name="Keller A."/>
            <person name="Neulinger S.C."/>
        </authorList>
    </citation>
    <scope>NUCLEOTIDE SEQUENCE</scope>
    <source>
        <strain evidence="7">DSM 11080</strain>
    </source>
</reference>
<dbReference type="PANTHER" id="PTHR43400:SF7">
    <property type="entry name" value="FAD-DEPENDENT OXIDOREDUCTASE 2 FAD BINDING DOMAIN-CONTAINING PROTEIN"/>
    <property type="match status" value="1"/>
</dbReference>
<evidence type="ECO:0000256" key="4">
    <source>
        <dbReference type="ARBA" id="ARBA00023002"/>
    </source>
</evidence>
<keyword evidence="8" id="KW-1185">Reference proteome</keyword>
<proteinExistence type="predicted"/>
<dbReference type="InterPro" id="IPR050315">
    <property type="entry name" value="FAD-oxidoreductase_2"/>
</dbReference>
<dbReference type="SUPFAM" id="SSF56425">
    <property type="entry name" value="Succinate dehydrogenase/fumarate reductase flavoprotein, catalytic domain"/>
    <property type="match status" value="1"/>
</dbReference>
<keyword evidence="5" id="KW-0472">Membrane</keyword>
<dbReference type="Proteomes" id="UP001296776">
    <property type="component" value="Unassembled WGS sequence"/>
</dbReference>
<name>A0AAJ0XCB1_9GAMM</name>
<gene>
    <name evidence="7" type="primary">cobZ</name>
    <name evidence="7" type="ORF">CKO40_21540</name>
</gene>
<evidence type="ECO:0000313" key="8">
    <source>
        <dbReference type="Proteomes" id="UP001296776"/>
    </source>
</evidence>
<feature type="domain" description="FAD-dependent oxidoreductase 2 FAD-binding" evidence="6">
    <location>
        <begin position="33"/>
        <end position="473"/>
    </location>
</feature>
<organism evidence="7 8">
    <name type="scientific">Halochromatium glycolicum</name>
    <dbReference type="NCBI Taxonomy" id="85075"/>
    <lineage>
        <taxon>Bacteria</taxon>
        <taxon>Pseudomonadati</taxon>
        <taxon>Pseudomonadota</taxon>
        <taxon>Gammaproteobacteria</taxon>
        <taxon>Chromatiales</taxon>
        <taxon>Chromatiaceae</taxon>
        <taxon>Halochromatium</taxon>
    </lineage>
</organism>
<dbReference type="NCBIfam" id="NF006130">
    <property type="entry name" value="PRK08274.1"/>
    <property type="match status" value="1"/>
</dbReference>
<dbReference type="InterPro" id="IPR003953">
    <property type="entry name" value="FAD-dep_OxRdtase_2_FAD-bd"/>
</dbReference>
<evidence type="ECO:0000259" key="6">
    <source>
        <dbReference type="Pfam" id="PF00890"/>
    </source>
</evidence>
<keyword evidence="3" id="KW-0274">FAD</keyword>
<evidence type="ECO:0000313" key="7">
    <source>
        <dbReference type="EMBL" id="MBK1707045.1"/>
    </source>
</evidence>
<dbReference type="PANTHER" id="PTHR43400">
    <property type="entry name" value="FUMARATE REDUCTASE"/>
    <property type="match status" value="1"/>
</dbReference>
<dbReference type="InterPro" id="IPR027477">
    <property type="entry name" value="Succ_DH/fumarate_Rdtase_cat_sf"/>
</dbReference>